<keyword evidence="6" id="KW-0862">Zinc</keyword>
<evidence type="ECO:0000256" key="7">
    <source>
        <dbReference type="ARBA" id="ARBA00023163"/>
    </source>
</evidence>
<geneLocation type="nucleomorph" evidence="17"/>
<feature type="domain" description="DNA-directed RNA polymerase subunit 2 hybrid-binding" evidence="10">
    <location>
        <begin position="752"/>
        <end position="1126"/>
    </location>
</feature>
<dbReference type="InterPro" id="IPR007644">
    <property type="entry name" value="RNA_pol_bsu_protrusion"/>
</dbReference>
<evidence type="ECO:0000259" key="11">
    <source>
        <dbReference type="Pfam" id="PF04560"/>
    </source>
</evidence>
<comment type="catalytic activity">
    <reaction evidence="9">
        <text>RNA(n) + a ribonucleoside 5'-triphosphate = RNA(n+1) + diphosphate</text>
        <dbReference type="Rhea" id="RHEA:21248"/>
        <dbReference type="Rhea" id="RHEA-COMP:14527"/>
        <dbReference type="Rhea" id="RHEA-COMP:17342"/>
        <dbReference type="ChEBI" id="CHEBI:33019"/>
        <dbReference type="ChEBI" id="CHEBI:61557"/>
        <dbReference type="ChEBI" id="CHEBI:140395"/>
        <dbReference type="EC" id="2.7.7.6"/>
    </reaction>
</comment>
<dbReference type="GO" id="GO:0006351">
    <property type="term" value="P:DNA-templated transcription"/>
    <property type="evidence" value="ECO:0007669"/>
    <property type="project" value="InterPro"/>
</dbReference>
<keyword evidence="7 9" id="KW-0804">Transcription</keyword>
<comment type="similarity">
    <text evidence="1 8">Belongs to the RNA polymerase beta chain family.</text>
</comment>
<dbReference type="Gene3D" id="3.90.1070.20">
    <property type="match status" value="1"/>
</dbReference>
<evidence type="ECO:0000259" key="12">
    <source>
        <dbReference type="Pfam" id="PF04561"/>
    </source>
</evidence>
<evidence type="ECO:0000259" key="14">
    <source>
        <dbReference type="Pfam" id="PF04565"/>
    </source>
</evidence>
<dbReference type="InterPro" id="IPR007646">
    <property type="entry name" value="RNA_pol_Rpb2_4"/>
</dbReference>
<evidence type="ECO:0000256" key="9">
    <source>
        <dbReference type="RuleBase" id="RU363031"/>
    </source>
</evidence>
<evidence type="ECO:0000313" key="18">
    <source>
        <dbReference type="Proteomes" id="UP000243127"/>
    </source>
</evidence>
<dbReference type="Pfam" id="PF04561">
    <property type="entry name" value="RNA_pol_Rpb2_2"/>
    <property type="match status" value="1"/>
</dbReference>
<dbReference type="Pfam" id="PF04565">
    <property type="entry name" value="RNA_pol_Rpb2_3"/>
    <property type="match status" value="1"/>
</dbReference>
<evidence type="ECO:0000256" key="5">
    <source>
        <dbReference type="ARBA" id="ARBA00022723"/>
    </source>
</evidence>
<evidence type="ECO:0000259" key="15">
    <source>
        <dbReference type="Pfam" id="PF04566"/>
    </source>
</evidence>
<feature type="domain" description="RNA polymerase beta subunit protrusion" evidence="13">
    <location>
        <begin position="27"/>
        <end position="464"/>
    </location>
</feature>
<dbReference type="Pfam" id="PF04560">
    <property type="entry name" value="RNA_pol_Rpb2_7"/>
    <property type="match status" value="1"/>
</dbReference>
<sequence length="1222" mass="138578">MISDKNDEIIKQDDMWIILESFFKENNLVRQQLDSFNEFIQNTMQDIIDDIPPIVIKTEFDKFKSSETKKSLKLILRFGQLHLSKPTFIEENGTTHTLLPNEARLRNLTYSSPLYCDISTITLNITEELTGEIKENFLKDDHQKILLGRIPIMVKSRFCVLDKLLPMDLIRIGECPIDPGGYFIINGSEKVIVGQEQLAWNYVYIFSKKETTKNSSKLYFYTKKNLLYFAECRSVAEFGRWSPSLLTVKVCITVFPKKNKINKQSSSSTNSALHFYGGLYLRAILPLFKKDIPVTWIFKALGFENETEILRHICYNDEDEELIESIRYSLEDDKLMASETFSNISSILDQETALAAIGQHISRGAQSLRIKHAYETLQKEFLPHVGIGQGFELRKGFFFGYIINKLMATQIGKRATDDRDHYGHKRLDVAGPLLSVLFRQLLGKVIKDLRTSLQRKSNLGKNFNQISDFIKPSFLTTGIQYALATGNWGTDKQASRTGVSQVLNRLSFSSTLSHLRRLNSPSGKDGNLTKPRQLHNSHWGLICPAETPEGHSCGLVRNLALSAFVTIGSSTLPIMEFLEEFKIENLSDVKLEKLKFSYKIFVNGCWIGIHDKPLNLVKNLRKGRRLGFLREEISISFDIKEKEIRISTDSGRICRPLIVLNEKLSKNTNGTEIKTFLPLLKKSHLSKIKNDPSFSFHDLLKEGIVEFIDAEEEEICLISMFLKETFQKKFRSLNIEYTHCEIHPSLILGVCGSFIPFSDHNQSPRNTYQAAMGKQAIGINSLNFQFRMDTMAHILYYPQTPLVVTRAMKFMNYKNFPNGINSIVAIACYGGYNQEDSIIMSQDAIDRGLFRSVFYRCYRDEEKTKFGGLKEIFEIPKFEDCIGCKTGSYQKLDLDGLVSEGTRVSGDDIIIGKTVPYDFSKIKSSLAPLEKTLKFKKDASTAARSFESGVVDKVMIGTSDLGTKLVKIRIRSVRIPQIGDKFASRHGQKGIVGMLYKQVDLPFTKDGIIPDIIMNPHAIPSRMTIGHLLEGLLSKVSALGGMEGDGSPFCNITVEKISKKLESLNFEKNGWEIMRNGETGNNLNAMIFIGPTYYQRLKHMVDDKIHSRARGPVQILTRQPVEGRSRDGGLRFGEMERDCMMSHGASIFLKDRLMDQSDAFSIFLCDLCGLIAIANPKKRIFECRSCLNRNSISLVKIPYACKLLFQELMAMAIAPRMIPGSL</sequence>
<dbReference type="FunFam" id="2.40.270.10:FF:000006">
    <property type="entry name" value="DNA-directed RNA polymerase subunit beta"/>
    <property type="match status" value="1"/>
</dbReference>
<keyword evidence="17" id="KW-0542">Nucleomorph</keyword>
<dbReference type="RefSeq" id="XP_001712221.1">
    <property type="nucleotide sequence ID" value="XM_001712169.1"/>
</dbReference>
<dbReference type="GO" id="GO:0032549">
    <property type="term" value="F:ribonucleoside binding"/>
    <property type="evidence" value="ECO:0007669"/>
    <property type="project" value="InterPro"/>
</dbReference>
<dbReference type="InterPro" id="IPR015712">
    <property type="entry name" value="DNA-dir_RNA_pol_su2"/>
</dbReference>
<dbReference type="Pfam" id="PF04563">
    <property type="entry name" value="RNA_pol_Rpb2_1"/>
    <property type="match status" value="1"/>
</dbReference>
<dbReference type="InterPro" id="IPR007642">
    <property type="entry name" value="RNA_pol_Rpb2_2"/>
</dbReference>
<dbReference type="Proteomes" id="UP000243127">
    <property type="component" value="Nucleomorph 1"/>
</dbReference>
<dbReference type="GO" id="GO:0046872">
    <property type="term" value="F:metal ion binding"/>
    <property type="evidence" value="ECO:0007669"/>
    <property type="project" value="UniProtKB-KW"/>
</dbReference>
<gene>
    <name evidence="17" type="ORF">HAN_1g51</name>
</gene>
<evidence type="ECO:0000256" key="8">
    <source>
        <dbReference type="RuleBase" id="RU000434"/>
    </source>
</evidence>
<dbReference type="Gene3D" id="2.40.50.150">
    <property type="match status" value="1"/>
</dbReference>
<dbReference type="GO" id="GO:0000428">
    <property type="term" value="C:DNA-directed RNA polymerase complex"/>
    <property type="evidence" value="ECO:0007669"/>
    <property type="project" value="UniProtKB-KW"/>
</dbReference>
<dbReference type="InterPro" id="IPR007645">
    <property type="entry name" value="RNA_pol_Rpb2_3"/>
</dbReference>
<dbReference type="GO" id="GO:0003899">
    <property type="term" value="F:DNA-directed RNA polymerase activity"/>
    <property type="evidence" value="ECO:0007669"/>
    <property type="project" value="UniProtKB-EC"/>
</dbReference>
<dbReference type="Pfam" id="PF00562">
    <property type="entry name" value="RNA_pol_Rpb2_6"/>
    <property type="match status" value="1"/>
</dbReference>
<keyword evidence="2 9" id="KW-0240">DNA-directed RNA polymerase</keyword>
<reference evidence="17 18" key="1">
    <citation type="journal article" date="2007" name="Proc. Natl. Acad. Sci. U.S.A.">
        <title>Nucleomorph genome of Hemiselmis andersenii reveals complete intron loss and compaction as a driver of protein structure and function.</title>
        <authorList>
            <person name="Lane C.E."/>
            <person name="van den Heuvel K."/>
            <person name="Kozera C."/>
            <person name="Curtis B.A."/>
            <person name="Parsons B.J."/>
            <person name="Bowman S."/>
            <person name="Archibald J.M."/>
        </authorList>
    </citation>
    <scope>NUCLEOTIDE SEQUENCE [LARGE SCALE GENOMIC DNA]</scope>
    <source>
        <strain evidence="17 18">CCMP644</strain>
    </source>
</reference>
<dbReference type="Gene3D" id="2.40.270.10">
    <property type="entry name" value="DNA-directed RNA polymerase, subunit 2, domain 6"/>
    <property type="match status" value="1"/>
</dbReference>
<evidence type="ECO:0000259" key="10">
    <source>
        <dbReference type="Pfam" id="PF00562"/>
    </source>
</evidence>
<feature type="domain" description="RNA polymerase Rpb2" evidence="14">
    <location>
        <begin position="501"/>
        <end position="565"/>
    </location>
</feature>
<evidence type="ECO:0000256" key="2">
    <source>
        <dbReference type="ARBA" id="ARBA00022478"/>
    </source>
</evidence>
<dbReference type="InterPro" id="IPR007120">
    <property type="entry name" value="DNA-dir_RNAP_su2_dom"/>
</dbReference>
<dbReference type="InterPro" id="IPR037033">
    <property type="entry name" value="DNA-dir_RNAP_su2_hyb_sf"/>
</dbReference>
<feature type="domain" description="RNA polymerase Rpb2" evidence="12">
    <location>
        <begin position="280"/>
        <end position="428"/>
    </location>
</feature>
<comment type="function">
    <text evidence="9">DNA-dependent RNA polymerase catalyzes the transcription of DNA into RNA using the four ribonucleoside triphosphates as substrates.</text>
</comment>
<evidence type="ECO:0000259" key="13">
    <source>
        <dbReference type="Pfam" id="PF04563"/>
    </source>
</evidence>
<dbReference type="CDD" id="cd00653">
    <property type="entry name" value="RNA_pol_B_RPB2"/>
    <property type="match status" value="1"/>
</dbReference>
<keyword evidence="3 9" id="KW-0808">Transferase</keyword>
<dbReference type="Gene3D" id="3.90.1800.10">
    <property type="entry name" value="RNA polymerase alpha subunit dimerisation domain"/>
    <property type="match status" value="1"/>
</dbReference>
<proteinExistence type="inferred from homology"/>
<dbReference type="AlphaFoldDB" id="A9BK63"/>
<dbReference type="Pfam" id="PF04567">
    <property type="entry name" value="RNA_pol_Rpb2_5"/>
    <property type="match status" value="1"/>
</dbReference>
<dbReference type="FunFam" id="3.90.1800.10:FF:000002">
    <property type="entry name" value="DNA-directed RNA polymerase subunit beta"/>
    <property type="match status" value="1"/>
</dbReference>
<protein>
    <recommendedName>
        <fullName evidence="9">DNA-directed RNA polymerase subunit beta</fullName>
        <ecNumber evidence="9">2.7.7.6</ecNumber>
    </recommendedName>
</protein>
<feature type="domain" description="RNA polymerase Rpb2" evidence="11">
    <location>
        <begin position="1128"/>
        <end position="1218"/>
    </location>
</feature>
<evidence type="ECO:0000313" key="17">
    <source>
        <dbReference type="EMBL" id="ABW97896.1"/>
    </source>
</evidence>
<dbReference type="InterPro" id="IPR014724">
    <property type="entry name" value="RNA_pol_RPB2_OB-fold"/>
</dbReference>
<name>A9BK63_HEMAN</name>
<dbReference type="EMBL" id="CP000881">
    <property type="protein sequence ID" value="ABW97896.1"/>
    <property type="molecule type" value="Genomic_DNA"/>
</dbReference>
<dbReference type="InterPro" id="IPR037034">
    <property type="entry name" value="RNA_pol_Rpb2_2_sf"/>
</dbReference>
<dbReference type="PROSITE" id="PS01166">
    <property type="entry name" value="RNA_POL_BETA"/>
    <property type="match status" value="1"/>
</dbReference>
<keyword evidence="4 9" id="KW-0548">Nucleotidyltransferase</keyword>
<dbReference type="Pfam" id="PF04566">
    <property type="entry name" value="RNA_pol_Rpb2_4"/>
    <property type="match status" value="1"/>
</dbReference>
<organism evidence="17 18">
    <name type="scientific">Hemiselmis andersenii</name>
    <name type="common">Cryptophyte alga</name>
    <dbReference type="NCBI Taxonomy" id="464988"/>
    <lineage>
        <taxon>Eukaryota</taxon>
        <taxon>Cryptophyceae</taxon>
        <taxon>Cryptomonadales</taxon>
        <taxon>Hemiselmidaceae</taxon>
        <taxon>Hemiselmis</taxon>
    </lineage>
</organism>
<dbReference type="Gene3D" id="3.90.1100.10">
    <property type="match status" value="1"/>
</dbReference>
<dbReference type="InterPro" id="IPR007647">
    <property type="entry name" value="RNA_pol_Rpb2_5"/>
</dbReference>
<evidence type="ECO:0000256" key="4">
    <source>
        <dbReference type="ARBA" id="ARBA00022695"/>
    </source>
</evidence>
<accession>A9BK63</accession>
<dbReference type="Gene3D" id="3.90.1110.10">
    <property type="entry name" value="RNA polymerase Rpb2, domain 2"/>
    <property type="match status" value="1"/>
</dbReference>
<evidence type="ECO:0000256" key="3">
    <source>
        <dbReference type="ARBA" id="ARBA00022679"/>
    </source>
</evidence>
<evidence type="ECO:0000256" key="6">
    <source>
        <dbReference type="ARBA" id="ARBA00022833"/>
    </source>
</evidence>
<dbReference type="EC" id="2.7.7.6" evidence="9"/>
<dbReference type="GO" id="GO:0003677">
    <property type="term" value="F:DNA binding"/>
    <property type="evidence" value="ECO:0007669"/>
    <property type="project" value="InterPro"/>
</dbReference>
<feature type="domain" description="RNA polymerase Rpb2" evidence="16">
    <location>
        <begin position="696"/>
        <end position="744"/>
    </location>
</feature>
<dbReference type="InterPro" id="IPR007121">
    <property type="entry name" value="RNA_pol_bsu_CS"/>
</dbReference>
<keyword evidence="5" id="KW-0479">Metal-binding</keyword>
<feature type="domain" description="RNA polymerase Rpb2" evidence="15">
    <location>
        <begin position="600"/>
        <end position="660"/>
    </location>
</feature>
<dbReference type="SUPFAM" id="SSF64484">
    <property type="entry name" value="beta and beta-prime subunits of DNA dependent RNA-polymerase"/>
    <property type="match status" value="1"/>
</dbReference>
<dbReference type="InterPro" id="IPR007641">
    <property type="entry name" value="RNA_pol_Rpb2_7"/>
</dbReference>
<dbReference type="GeneID" id="5739607"/>
<dbReference type="PANTHER" id="PTHR20856">
    <property type="entry name" value="DNA-DIRECTED RNA POLYMERASE I SUBUNIT 2"/>
    <property type="match status" value="1"/>
</dbReference>
<evidence type="ECO:0000259" key="16">
    <source>
        <dbReference type="Pfam" id="PF04567"/>
    </source>
</evidence>
<evidence type="ECO:0000256" key="1">
    <source>
        <dbReference type="ARBA" id="ARBA00006835"/>
    </source>
</evidence>